<proteinExistence type="predicted"/>
<dbReference type="EMBL" id="BQKA01000028">
    <property type="protein sequence ID" value="GJM50485.1"/>
    <property type="molecule type" value="Genomic_DNA"/>
</dbReference>
<evidence type="ECO:0000313" key="2">
    <source>
        <dbReference type="EMBL" id="GJM52089.1"/>
    </source>
</evidence>
<gene>
    <name evidence="1" type="ORF">RCZ15_14580</name>
    <name evidence="2" type="ORF">RCZ16_04070</name>
</gene>
<protein>
    <submittedName>
        <fullName evidence="1">Uncharacterized protein</fullName>
    </submittedName>
</protein>
<name>A0AAV5AYG4_9FLAO</name>
<keyword evidence="4" id="KW-1185">Reference proteome</keyword>
<evidence type="ECO:0000313" key="3">
    <source>
        <dbReference type="Proteomes" id="UP001207736"/>
    </source>
</evidence>
<dbReference type="RefSeq" id="WP_264846339.1">
    <property type="nucleotide sequence ID" value="NZ_BPMA01000021.1"/>
</dbReference>
<dbReference type="EMBL" id="BQKB01000009">
    <property type="protein sequence ID" value="GJM52089.1"/>
    <property type="molecule type" value="Genomic_DNA"/>
</dbReference>
<comment type="caution">
    <text evidence="1">The sequence shown here is derived from an EMBL/GenBank/DDBJ whole genome shotgun (WGS) entry which is preliminary data.</text>
</comment>
<organism evidence="1 3">
    <name type="scientific">Capnocytophaga catalasegens</name>
    <dbReference type="NCBI Taxonomy" id="1004260"/>
    <lineage>
        <taxon>Bacteria</taxon>
        <taxon>Pseudomonadati</taxon>
        <taxon>Bacteroidota</taxon>
        <taxon>Flavobacteriia</taxon>
        <taxon>Flavobacteriales</taxon>
        <taxon>Flavobacteriaceae</taxon>
        <taxon>Capnocytophaga</taxon>
    </lineage>
</organism>
<evidence type="ECO:0000313" key="1">
    <source>
        <dbReference type="EMBL" id="GJM50485.1"/>
    </source>
</evidence>
<dbReference type="Proteomes" id="UP001207736">
    <property type="component" value="Unassembled WGS sequence"/>
</dbReference>
<dbReference type="Proteomes" id="UP001208692">
    <property type="component" value="Unassembled WGS sequence"/>
</dbReference>
<reference evidence="1 4" key="1">
    <citation type="submission" date="2021-11" db="EMBL/GenBank/DDBJ databases">
        <title>Draft genome sequence of Capnocytophaga sp. strain KC07075 isolated from cat oral cavity.</title>
        <authorList>
            <person name="Suzuki M."/>
            <person name="Imaoka K."/>
            <person name="Kimura M."/>
            <person name="Morikawa S."/>
            <person name="Maeda K."/>
        </authorList>
    </citation>
    <scope>NUCLEOTIDE SEQUENCE</scope>
    <source>
        <strain evidence="1">KC07075</strain>
        <strain evidence="2 4">KC07079</strain>
    </source>
</reference>
<evidence type="ECO:0000313" key="4">
    <source>
        <dbReference type="Proteomes" id="UP001208692"/>
    </source>
</evidence>
<accession>A0AAV5AYG4</accession>
<dbReference type="AlphaFoldDB" id="A0AAV5AYG4"/>
<sequence length="282" mass="32292">MSIKFKKREQECDYITTRGVATSNGGYLTEFIKVCWWNEVPIRNWGFSPTSIYKRWSEKTPVPSSELVTIVFPEYDKAIDYEHLKNFRYKIVKGNPHGYTPPDVIELNSDKDLKNIPATNDGAVSFRVSYKNFHLLKEGRNEIEIDCTVVATNKNGIEEDLGKRSFSIIIEKVKQEEITDPYITTDKNEYYLTYIKSTEELLGDTSVKVSCHNFPEIRRLYADIILTYQNNDTIIAAAFTGFAEQTVPSVIIMNVTKGSDIKDIPIGKHTLSKFMSQMHTSV</sequence>